<name>A0ACB8ZNP0_CICIN</name>
<evidence type="ECO:0000313" key="2">
    <source>
        <dbReference type="Proteomes" id="UP001055811"/>
    </source>
</evidence>
<organism evidence="1 2">
    <name type="scientific">Cichorium intybus</name>
    <name type="common">Chicory</name>
    <dbReference type="NCBI Taxonomy" id="13427"/>
    <lineage>
        <taxon>Eukaryota</taxon>
        <taxon>Viridiplantae</taxon>
        <taxon>Streptophyta</taxon>
        <taxon>Embryophyta</taxon>
        <taxon>Tracheophyta</taxon>
        <taxon>Spermatophyta</taxon>
        <taxon>Magnoliopsida</taxon>
        <taxon>eudicotyledons</taxon>
        <taxon>Gunneridae</taxon>
        <taxon>Pentapetalae</taxon>
        <taxon>asterids</taxon>
        <taxon>campanulids</taxon>
        <taxon>Asterales</taxon>
        <taxon>Asteraceae</taxon>
        <taxon>Cichorioideae</taxon>
        <taxon>Cichorieae</taxon>
        <taxon>Cichoriinae</taxon>
        <taxon>Cichorium</taxon>
    </lineage>
</organism>
<keyword evidence="2" id="KW-1185">Reference proteome</keyword>
<comment type="caution">
    <text evidence="1">The sequence shown here is derived from an EMBL/GenBank/DDBJ whole genome shotgun (WGS) entry which is preliminary data.</text>
</comment>
<evidence type="ECO:0000313" key="1">
    <source>
        <dbReference type="EMBL" id="KAI3698955.1"/>
    </source>
</evidence>
<accession>A0ACB8ZNP0</accession>
<reference evidence="1 2" key="2">
    <citation type="journal article" date="2022" name="Mol. Ecol. Resour.">
        <title>The genomes of chicory, endive, great burdock and yacon provide insights into Asteraceae paleo-polyploidization history and plant inulin production.</title>
        <authorList>
            <person name="Fan W."/>
            <person name="Wang S."/>
            <person name="Wang H."/>
            <person name="Wang A."/>
            <person name="Jiang F."/>
            <person name="Liu H."/>
            <person name="Zhao H."/>
            <person name="Xu D."/>
            <person name="Zhang Y."/>
        </authorList>
    </citation>
    <scope>NUCLEOTIDE SEQUENCE [LARGE SCALE GENOMIC DNA]</scope>
    <source>
        <strain evidence="2">cv. Punajuju</strain>
        <tissue evidence="1">Leaves</tissue>
    </source>
</reference>
<dbReference type="EMBL" id="CM042016">
    <property type="protein sequence ID" value="KAI3698955.1"/>
    <property type="molecule type" value="Genomic_DNA"/>
</dbReference>
<sequence length="437" mass="48208">MVKDCSSFVSKNYSQETNPCAAYGIEPSENNHGLELTLAYGGFSVTATPQRANTTKTGDQPNKNDGLDIGLGTLLVHLIPPPQPVHQHEPGLDTSSLINAIGRDNSITCLIRCPRATYGSVALLNRSFRELVKSGEIYKVRHDNKVIEHWIYFSCHFAKWDAFDPSNNKWMQLPMLDADPCFRFSDKESMAVGTQLLVLGRGLMGHVIHRYSLLTNSWSLGQAMNTPRCLFASASLGQVAIFAGGINEDGKIMDTVEVYDSRSGKWQVLPSLIKPRKMCSGVYMDGKFYVMGGIGNRFKSLTCGEEYDFDTKSWTEIPNLSPVDARGGRLAPPLVAVVGNELYAADSDEMELKKYDKKKKEWEVIGRLPERAHSVDGWGLAFKGCGDRVIVVGGPGRDDGNVVEIYSWVPSKGPPEWSLIGQKMADCFVYNCAVMGC</sequence>
<proteinExistence type="predicted"/>
<dbReference type="Proteomes" id="UP001055811">
    <property type="component" value="Linkage Group LG08"/>
</dbReference>
<gene>
    <name evidence="1" type="ORF">L2E82_42893</name>
</gene>
<protein>
    <submittedName>
        <fullName evidence="1">Uncharacterized protein</fullName>
    </submittedName>
</protein>
<reference evidence="2" key="1">
    <citation type="journal article" date="2022" name="Mol. Ecol. Resour.">
        <title>The genomes of chicory, endive, great burdock and yacon provide insights into Asteraceae palaeo-polyploidization history and plant inulin production.</title>
        <authorList>
            <person name="Fan W."/>
            <person name="Wang S."/>
            <person name="Wang H."/>
            <person name="Wang A."/>
            <person name="Jiang F."/>
            <person name="Liu H."/>
            <person name="Zhao H."/>
            <person name="Xu D."/>
            <person name="Zhang Y."/>
        </authorList>
    </citation>
    <scope>NUCLEOTIDE SEQUENCE [LARGE SCALE GENOMIC DNA]</scope>
    <source>
        <strain evidence="2">cv. Punajuju</strain>
    </source>
</reference>